<dbReference type="EMBL" id="MFZH01000012">
    <property type="protein sequence ID" value="OGK19351.1"/>
    <property type="molecule type" value="Genomic_DNA"/>
</dbReference>
<evidence type="ECO:0000256" key="1">
    <source>
        <dbReference type="SAM" id="MobiDB-lite"/>
    </source>
</evidence>
<organism evidence="3 4">
    <name type="scientific">Candidatus Roizmanbacteria bacterium RIFCSPHIGHO2_01_FULL_39_24</name>
    <dbReference type="NCBI Taxonomy" id="1802032"/>
    <lineage>
        <taxon>Bacteria</taxon>
        <taxon>Candidatus Roizmaniibacteriota</taxon>
    </lineage>
</organism>
<dbReference type="InterPro" id="IPR015946">
    <property type="entry name" value="KH_dom-like_a/b"/>
</dbReference>
<evidence type="ECO:0000259" key="2">
    <source>
        <dbReference type="PROSITE" id="PS51061"/>
    </source>
</evidence>
<gene>
    <name evidence="3" type="ORF">A2799_02430</name>
</gene>
<dbReference type="CDD" id="cd02414">
    <property type="entry name" value="KH-II_Jag"/>
    <property type="match status" value="1"/>
</dbReference>
<dbReference type="InterPro" id="IPR001374">
    <property type="entry name" value="R3H_dom"/>
</dbReference>
<dbReference type="AlphaFoldDB" id="A0A1F7GK88"/>
<protein>
    <recommendedName>
        <fullName evidence="2">R3H domain-containing protein</fullName>
    </recommendedName>
</protein>
<dbReference type="Pfam" id="PF01424">
    <property type="entry name" value="R3H"/>
    <property type="match status" value="1"/>
</dbReference>
<evidence type="ECO:0000313" key="3">
    <source>
        <dbReference type="EMBL" id="OGK19351.1"/>
    </source>
</evidence>
<evidence type="ECO:0000313" key="4">
    <source>
        <dbReference type="Proteomes" id="UP000176850"/>
    </source>
</evidence>
<dbReference type="InterPro" id="IPR036867">
    <property type="entry name" value="R3H_dom_sf"/>
</dbReference>
<comment type="caution">
    <text evidence="3">The sequence shown here is derived from an EMBL/GenBank/DDBJ whole genome shotgun (WGS) entry which is preliminary data.</text>
</comment>
<dbReference type="PANTHER" id="PTHR35800:SF1">
    <property type="entry name" value="RNA-BINDING PROTEIN KHPB"/>
    <property type="match status" value="1"/>
</dbReference>
<dbReference type="InterPro" id="IPR034079">
    <property type="entry name" value="R3H_KhpB"/>
</dbReference>
<dbReference type="Gene3D" id="3.30.300.20">
    <property type="match status" value="1"/>
</dbReference>
<dbReference type="GO" id="GO:0003723">
    <property type="term" value="F:RNA binding"/>
    <property type="evidence" value="ECO:0007669"/>
    <property type="project" value="InterPro"/>
</dbReference>
<dbReference type="InterPro" id="IPR038008">
    <property type="entry name" value="Jag_KH"/>
</dbReference>
<dbReference type="Gene3D" id="3.30.1370.50">
    <property type="entry name" value="R3H-like domain"/>
    <property type="match status" value="1"/>
</dbReference>
<dbReference type="Proteomes" id="UP000176850">
    <property type="component" value="Unassembled WGS sequence"/>
</dbReference>
<reference evidence="3 4" key="1">
    <citation type="journal article" date="2016" name="Nat. Commun.">
        <title>Thousands of microbial genomes shed light on interconnected biogeochemical processes in an aquifer system.</title>
        <authorList>
            <person name="Anantharaman K."/>
            <person name="Brown C.T."/>
            <person name="Hug L.A."/>
            <person name="Sharon I."/>
            <person name="Castelle C.J."/>
            <person name="Probst A.J."/>
            <person name="Thomas B.C."/>
            <person name="Singh A."/>
            <person name="Wilkins M.J."/>
            <person name="Karaoz U."/>
            <person name="Brodie E.L."/>
            <person name="Williams K.H."/>
            <person name="Hubbard S.S."/>
            <person name="Banfield J.F."/>
        </authorList>
    </citation>
    <scope>NUCLEOTIDE SEQUENCE [LARGE SCALE GENOMIC DNA]</scope>
</reference>
<dbReference type="SMART" id="SM00393">
    <property type="entry name" value="R3H"/>
    <property type="match status" value="1"/>
</dbReference>
<feature type="compositionally biased region" description="Basic and acidic residues" evidence="1">
    <location>
        <begin position="139"/>
        <end position="150"/>
    </location>
</feature>
<accession>A0A1F7GK88</accession>
<dbReference type="CDD" id="cd02644">
    <property type="entry name" value="R3H_jag"/>
    <property type="match status" value="1"/>
</dbReference>
<name>A0A1F7GK88_9BACT</name>
<feature type="region of interest" description="Disordered" evidence="1">
    <location>
        <begin position="129"/>
        <end position="150"/>
    </location>
</feature>
<dbReference type="InterPro" id="IPR039247">
    <property type="entry name" value="KhpB"/>
</dbReference>
<sequence>MEEQEVIKTLTLELLGKMGFSMEPTITKEEGDVYLVTIEESEDSSLLIGKFGATLSSLQTVLEAILFKKFGKKVNIAVNIGDYRERQKERVEGIAENVATRVKEENRQASLQSFSAYERKLIHEYISKNHPDLTSTSEGEGRERKLIIEKKTKDGPVDDFSLFSDSLE</sequence>
<dbReference type="SUPFAM" id="SSF82708">
    <property type="entry name" value="R3H domain"/>
    <property type="match status" value="1"/>
</dbReference>
<proteinExistence type="predicted"/>
<dbReference type="PROSITE" id="PS51061">
    <property type="entry name" value="R3H"/>
    <property type="match status" value="1"/>
</dbReference>
<feature type="domain" description="R3H" evidence="2">
    <location>
        <begin position="85"/>
        <end position="152"/>
    </location>
</feature>
<dbReference type="PANTHER" id="PTHR35800">
    <property type="entry name" value="PROTEIN JAG"/>
    <property type="match status" value="1"/>
</dbReference>
<dbReference type="Pfam" id="PF13083">
    <property type="entry name" value="KH_KhpA-B"/>
    <property type="match status" value="1"/>
</dbReference>